<gene>
    <name evidence="1" type="ORF">O181_060651</name>
</gene>
<sequence length="102" mass="11322">MAWMNGKKSNDNGNLQLYIDNTHNLLHELESVSVKVPSKILSYIILGKLSYDTNISQIVKLLTMNGNLIGRPDQVFSHLQIEKPIINHPVTSALVSSTSSHP</sequence>
<proteinExistence type="predicted"/>
<comment type="caution">
    <text evidence="1">The sequence shown here is derived from an EMBL/GenBank/DDBJ whole genome shotgun (WGS) entry which is preliminary data.</text>
</comment>
<name>A0A9Q3EEJ6_9BASI</name>
<dbReference type="EMBL" id="AVOT02028442">
    <property type="protein sequence ID" value="MBW0520936.1"/>
    <property type="molecule type" value="Genomic_DNA"/>
</dbReference>
<dbReference type="OrthoDB" id="8029976at2759"/>
<reference evidence="1" key="1">
    <citation type="submission" date="2021-03" db="EMBL/GenBank/DDBJ databases">
        <title>Draft genome sequence of rust myrtle Austropuccinia psidii MF-1, a brazilian biotype.</title>
        <authorList>
            <person name="Quecine M.C."/>
            <person name="Pachon D.M.R."/>
            <person name="Bonatelli M.L."/>
            <person name="Correr F.H."/>
            <person name="Franceschini L.M."/>
            <person name="Leite T.F."/>
            <person name="Margarido G.R.A."/>
            <person name="Almeida C.A."/>
            <person name="Ferrarezi J.A."/>
            <person name="Labate C.A."/>
        </authorList>
    </citation>
    <scope>NUCLEOTIDE SEQUENCE</scope>
    <source>
        <strain evidence="1">MF-1</strain>
    </source>
</reference>
<accession>A0A9Q3EEJ6</accession>
<organism evidence="1 2">
    <name type="scientific">Austropuccinia psidii MF-1</name>
    <dbReference type="NCBI Taxonomy" id="1389203"/>
    <lineage>
        <taxon>Eukaryota</taxon>
        <taxon>Fungi</taxon>
        <taxon>Dikarya</taxon>
        <taxon>Basidiomycota</taxon>
        <taxon>Pucciniomycotina</taxon>
        <taxon>Pucciniomycetes</taxon>
        <taxon>Pucciniales</taxon>
        <taxon>Sphaerophragmiaceae</taxon>
        <taxon>Austropuccinia</taxon>
    </lineage>
</organism>
<evidence type="ECO:0000313" key="1">
    <source>
        <dbReference type="EMBL" id="MBW0520936.1"/>
    </source>
</evidence>
<keyword evidence="2" id="KW-1185">Reference proteome</keyword>
<dbReference type="Proteomes" id="UP000765509">
    <property type="component" value="Unassembled WGS sequence"/>
</dbReference>
<protein>
    <submittedName>
        <fullName evidence="1">Uncharacterized protein</fullName>
    </submittedName>
</protein>
<evidence type="ECO:0000313" key="2">
    <source>
        <dbReference type="Proteomes" id="UP000765509"/>
    </source>
</evidence>
<dbReference type="AlphaFoldDB" id="A0A9Q3EEJ6"/>